<dbReference type="InterPro" id="IPR005162">
    <property type="entry name" value="Retrotrans_gag_dom"/>
</dbReference>
<dbReference type="PANTHER" id="PTHR37610">
    <property type="entry name" value="CCHC-TYPE DOMAIN-CONTAINING PROTEIN"/>
    <property type="match status" value="1"/>
</dbReference>
<evidence type="ECO:0000256" key="1">
    <source>
        <dbReference type="SAM" id="MobiDB-lite"/>
    </source>
</evidence>
<evidence type="ECO:0000313" key="5">
    <source>
        <dbReference type="EMBL" id="KAF7810510.1"/>
    </source>
</evidence>
<feature type="region of interest" description="Disordered" evidence="1">
    <location>
        <begin position="470"/>
        <end position="545"/>
    </location>
</feature>
<feature type="domain" description="Retrovirus-related Pol polyprotein from transposon TNT 1-94-like beta-barrel" evidence="4">
    <location>
        <begin position="385"/>
        <end position="451"/>
    </location>
</feature>
<dbReference type="Proteomes" id="UP000634136">
    <property type="component" value="Unassembled WGS sequence"/>
</dbReference>
<feature type="domain" description="Retrotransposon gag" evidence="2">
    <location>
        <begin position="94"/>
        <end position="166"/>
    </location>
</feature>
<dbReference type="InterPro" id="IPR054722">
    <property type="entry name" value="PolX-like_BBD"/>
</dbReference>
<keyword evidence="6" id="KW-1185">Reference proteome</keyword>
<dbReference type="AlphaFoldDB" id="A0A834SX63"/>
<dbReference type="PANTHER" id="PTHR37610:SF40">
    <property type="entry name" value="OS01G0909600 PROTEIN"/>
    <property type="match status" value="1"/>
</dbReference>
<evidence type="ECO:0000259" key="3">
    <source>
        <dbReference type="Pfam" id="PF14244"/>
    </source>
</evidence>
<dbReference type="Pfam" id="PF14244">
    <property type="entry name" value="Retrotran_gag_3"/>
    <property type="match status" value="1"/>
</dbReference>
<evidence type="ECO:0008006" key="7">
    <source>
        <dbReference type="Google" id="ProtNLM"/>
    </source>
</evidence>
<dbReference type="Pfam" id="PF22936">
    <property type="entry name" value="Pol_BBD"/>
    <property type="match status" value="1"/>
</dbReference>
<proteinExistence type="predicted"/>
<name>A0A834SX63_9FABA</name>
<feature type="compositionally biased region" description="Polar residues" evidence="1">
    <location>
        <begin position="536"/>
        <end position="545"/>
    </location>
</feature>
<reference evidence="5" key="1">
    <citation type="submission" date="2020-09" db="EMBL/GenBank/DDBJ databases">
        <title>Genome-Enabled Discovery of Anthraquinone Biosynthesis in Senna tora.</title>
        <authorList>
            <person name="Kang S.-H."/>
            <person name="Pandey R.P."/>
            <person name="Lee C.-M."/>
            <person name="Sim J.-S."/>
            <person name="Jeong J.-T."/>
            <person name="Choi B.-S."/>
            <person name="Jung M."/>
            <person name="Ginzburg D."/>
            <person name="Zhao K."/>
            <person name="Won S.Y."/>
            <person name="Oh T.-J."/>
            <person name="Yu Y."/>
            <person name="Kim N.-H."/>
            <person name="Lee O.R."/>
            <person name="Lee T.-H."/>
            <person name="Bashyal P."/>
            <person name="Kim T.-S."/>
            <person name="Lee W.-H."/>
            <person name="Kawkins C."/>
            <person name="Kim C.-K."/>
            <person name="Kim J.S."/>
            <person name="Ahn B.O."/>
            <person name="Rhee S.Y."/>
            <person name="Sohng J.K."/>
        </authorList>
    </citation>
    <scope>NUCLEOTIDE SEQUENCE</scope>
    <source>
        <tissue evidence="5">Leaf</tissue>
    </source>
</reference>
<evidence type="ECO:0000259" key="2">
    <source>
        <dbReference type="Pfam" id="PF03732"/>
    </source>
</evidence>
<accession>A0A834SX63</accession>
<evidence type="ECO:0000313" key="6">
    <source>
        <dbReference type="Proteomes" id="UP000634136"/>
    </source>
</evidence>
<dbReference type="EMBL" id="JAAIUW010000011">
    <property type="protein sequence ID" value="KAF7810510.1"/>
    <property type="molecule type" value="Genomic_DNA"/>
</dbReference>
<sequence length="574" mass="64638">MTTYSSVVSGTKGETTIPDAKAEAYPWSVSSSDQPGMALVTAPLVGNNFVSWSLAIKTALEAKDKLGFIDGMIKQPEGESEYKKWKPMDSVVKSWVRNSIEKTLVESFMFCRTSKELWTELEERYGVKCGPKLYQLQQELASLRQGNDSVTSYYNKIHRIWDEIHRLRPTPRCMCGKCSCSFNKRMNDIESDTKLIQFLMALNQGFDMVRSQILALDPLPSVNKAFAMMITVETEKEINLSHGNNTVEGSAMLARGNIRGENFKKNEDKKNEKLAKHCDHCQQNGHTREGCFKLIGYPEWFKELREQKRKNAKKNFAANVIAETPIELSKDKDTTDYTNVLAALQELTKIVKGKTEEQHVNFANLGEYAGKSGKENSISLSKTDWIVDTGASSHMCFNKELLINLRALDQPIPVHLPDGPVKNVISAGSVDLKSNQTMVEGRLRDNLYILQHHHDSAYTAMNALEKDKPVKANSTEVNKESAVREVPMVPESESPSAQEPAKDQNEEAEQLQEEETDPEFFTDLQNEETEVDSTDEGQLQNNTSDLDPQIEAEGLLFNTVYAFIKSSLRNPRIT</sequence>
<gene>
    <name evidence="5" type="ORF">G2W53_037253</name>
</gene>
<comment type="caution">
    <text evidence="5">The sequence shown here is derived from an EMBL/GenBank/DDBJ whole genome shotgun (WGS) entry which is preliminary data.</text>
</comment>
<feature type="compositionally biased region" description="Acidic residues" evidence="1">
    <location>
        <begin position="506"/>
        <end position="535"/>
    </location>
</feature>
<feature type="domain" description="Retrotransposon Copia-like N-terminal" evidence="3">
    <location>
        <begin position="31"/>
        <end position="77"/>
    </location>
</feature>
<organism evidence="5 6">
    <name type="scientific">Senna tora</name>
    <dbReference type="NCBI Taxonomy" id="362788"/>
    <lineage>
        <taxon>Eukaryota</taxon>
        <taxon>Viridiplantae</taxon>
        <taxon>Streptophyta</taxon>
        <taxon>Embryophyta</taxon>
        <taxon>Tracheophyta</taxon>
        <taxon>Spermatophyta</taxon>
        <taxon>Magnoliopsida</taxon>
        <taxon>eudicotyledons</taxon>
        <taxon>Gunneridae</taxon>
        <taxon>Pentapetalae</taxon>
        <taxon>rosids</taxon>
        <taxon>fabids</taxon>
        <taxon>Fabales</taxon>
        <taxon>Fabaceae</taxon>
        <taxon>Caesalpinioideae</taxon>
        <taxon>Cassia clade</taxon>
        <taxon>Senna</taxon>
    </lineage>
</organism>
<dbReference type="InterPro" id="IPR029472">
    <property type="entry name" value="Copia-like_N"/>
</dbReference>
<evidence type="ECO:0000259" key="4">
    <source>
        <dbReference type="Pfam" id="PF22936"/>
    </source>
</evidence>
<dbReference type="Pfam" id="PF03732">
    <property type="entry name" value="Retrotrans_gag"/>
    <property type="match status" value="1"/>
</dbReference>
<dbReference type="OrthoDB" id="1929700at2759"/>
<protein>
    <recommendedName>
        <fullName evidence="7">Retrotransposon Copia-like N-terminal domain-containing protein</fullName>
    </recommendedName>
</protein>